<dbReference type="Pfam" id="PF21247">
    <property type="entry name" value="Fic-like_C"/>
    <property type="match status" value="1"/>
</dbReference>
<dbReference type="RefSeq" id="WP_306352392.1">
    <property type="nucleotide sequence ID" value="NZ_JASAWV010000031.1"/>
</dbReference>
<keyword evidence="3" id="KW-1185">Reference proteome</keyword>
<dbReference type="Proteomes" id="UP001226020">
    <property type="component" value="Unassembled WGS sequence"/>
</dbReference>
<proteinExistence type="predicted"/>
<reference evidence="2 3" key="1">
    <citation type="journal article" date="2023" name="Front. Microbiol.">
        <title>Phylogeography and host specificity of Pasteurellaceae pathogenic to sea-farmed fish in the north-east Atlantic.</title>
        <authorList>
            <person name="Gulla S."/>
            <person name="Colquhoun D.J."/>
            <person name="Olsen A.B."/>
            <person name="Spilsberg B."/>
            <person name="Lagesen K."/>
            <person name="Aakesson C.P."/>
            <person name="Strom S."/>
            <person name="Manji F."/>
            <person name="Birkbeck T.H."/>
            <person name="Nilsen H.K."/>
        </authorList>
    </citation>
    <scope>NUCLEOTIDE SEQUENCE [LARGE SCALE GENOMIC DNA]</scope>
    <source>
        <strain evidence="2 3">NVIB3131</strain>
    </source>
</reference>
<comment type="caution">
    <text evidence="2">The sequence shown here is derived from an EMBL/GenBank/DDBJ whole genome shotgun (WGS) entry which is preliminary data.</text>
</comment>
<accession>A0AAW8CLW2</accession>
<evidence type="ECO:0000259" key="1">
    <source>
        <dbReference type="Pfam" id="PF21247"/>
    </source>
</evidence>
<dbReference type="AlphaFoldDB" id="A0AAW8CLW2"/>
<feature type="domain" description="Filamentation induced by cAMP protein Fic-like C-terminal" evidence="1">
    <location>
        <begin position="3"/>
        <end position="53"/>
    </location>
</feature>
<evidence type="ECO:0000313" key="2">
    <source>
        <dbReference type="EMBL" id="MDP8149446.1"/>
    </source>
</evidence>
<organism evidence="2 3">
    <name type="scientific">Phocoenobacter atlanticus subsp. atlanticus</name>
    <dbReference type="NCBI Taxonomy" id="3061285"/>
    <lineage>
        <taxon>Bacteria</taxon>
        <taxon>Pseudomonadati</taxon>
        <taxon>Pseudomonadota</taxon>
        <taxon>Gammaproteobacteria</taxon>
        <taxon>Pasteurellales</taxon>
        <taxon>Pasteurellaceae</taxon>
        <taxon>Phocoenobacter</taxon>
        <taxon>Phocoenobacter atlanticus</taxon>
    </lineage>
</organism>
<evidence type="ECO:0000313" key="3">
    <source>
        <dbReference type="Proteomes" id="UP001226020"/>
    </source>
</evidence>
<gene>
    <name evidence="2" type="ORF">QJU57_10240</name>
</gene>
<sequence length="69" mass="8203">MSNYNAIAIMQFVEISHREYFRSEFLQPALEKGLIELTIPDKPKSSKQKYRLTEFGIKLKKKLEEIKQK</sequence>
<name>A0AAW8CLW2_9PAST</name>
<protein>
    <recommendedName>
        <fullName evidence="1">Filamentation induced by cAMP protein Fic-like C-terminal domain-containing protein</fullName>
    </recommendedName>
</protein>
<dbReference type="InterPro" id="IPR049514">
    <property type="entry name" value="Fic-like_C"/>
</dbReference>
<dbReference type="EMBL" id="JASAXT010000030">
    <property type="protein sequence ID" value="MDP8149446.1"/>
    <property type="molecule type" value="Genomic_DNA"/>
</dbReference>